<reference evidence="8" key="1">
    <citation type="submission" date="2016-01" db="EMBL/GenBank/DDBJ databases">
        <title>Draft genome of Chromobacterium sp. F49.</title>
        <authorList>
            <person name="Hong K.W."/>
        </authorList>
    </citation>
    <scope>NUCLEOTIDE SEQUENCE [LARGE SCALE GENOMIC DNA]</scope>
    <source>
        <strain evidence="8">CN10</strain>
    </source>
</reference>
<dbReference type="Proteomes" id="UP000076625">
    <property type="component" value="Unassembled WGS sequence"/>
</dbReference>
<dbReference type="AlphaFoldDB" id="A0A161SDD4"/>
<keyword evidence="4" id="KW-0812">Transmembrane</keyword>
<feature type="domain" description="HAMP" evidence="6">
    <location>
        <begin position="214"/>
        <end position="267"/>
    </location>
</feature>
<dbReference type="GO" id="GO:0007165">
    <property type="term" value="P:signal transduction"/>
    <property type="evidence" value="ECO:0007669"/>
    <property type="project" value="UniProtKB-KW"/>
</dbReference>
<keyword evidence="1 3" id="KW-0807">Transducer</keyword>
<dbReference type="PROSITE" id="PS50111">
    <property type="entry name" value="CHEMOTAXIS_TRANSDUC_2"/>
    <property type="match status" value="1"/>
</dbReference>
<evidence type="ECO:0000259" key="5">
    <source>
        <dbReference type="PROSITE" id="PS50111"/>
    </source>
</evidence>
<sequence>MPWLNRLSVRTKLTWLFLLLNLLTVSAYTAYTYVESERHAVELIDTRLNAAARAVPSLLGQPFLDKAFTVGSVGKEEMLANARRLDAYAKPFGVVYLYLLGQQGDKVVYLADGAGEAELKSGDFGHHLQPYDGSAGLKAAFASGRITYDEYTDEYGTFRSVFIPSELAGRRVVMAADVPLADVAAARAKALKETLAIGAVTLLIGGAIAWTLARLLAGSISRIAEHIERTAESQDLTRRLSVRGDDEVGRIAGRFNRLADAFRQILTDAADNARNTFHTAENVQESAAKLRERALSSRTRLTELSGRSGHILELAGASSATVEALEGRIDGVSEQIERSRERVGEMAGLLAGHVDTNRELAERFDALSQDVRSITQILARIAGISEQTNLLALNAAIEAARAGEAGRGFAVVADEVRKLAGQTQNTLAETSAFVDHLLSTIADTAGRIEAQAGEAGELSSASDEVRSALEATRGLMQTLRDACADAVAQSRAIEHDIDAMRENLAALEDQTVGNTEETVTLSQEAKSLESAAHSLNGALARFTI</sequence>
<dbReference type="STRING" id="1452487.AVW16_06470"/>
<dbReference type="InterPro" id="IPR004089">
    <property type="entry name" value="MCPsignal_dom"/>
</dbReference>
<dbReference type="Pfam" id="PF00672">
    <property type="entry name" value="HAMP"/>
    <property type="match status" value="1"/>
</dbReference>
<evidence type="ECO:0000313" key="8">
    <source>
        <dbReference type="Proteomes" id="UP000076625"/>
    </source>
</evidence>
<dbReference type="InterPro" id="IPR004090">
    <property type="entry name" value="Chemotax_Me-accpt_rcpt"/>
</dbReference>
<dbReference type="SUPFAM" id="SSF58104">
    <property type="entry name" value="Methyl-accepting chemotaxis protein (MCP) signaling domain"/>
    <property type="match status" value="1"/>
</dbReference>
<evidence type="ECO:0008006" key="9">
    <source>
        <dbReference type="Google" id="ProtNLM"/>
    </source>
</evidence>
<gene>
    <name evidence="7" type="ORF">AVW16_06470</name>
</gene>
<dbReference type="PANTHER" id="PTHR32089">
    <property type="entry name" value="METHYL-ACCEPTING CHEMOTAXIS PROTEIN MCPB"/>
    <property type="match status" value="1"/>
</dbReference>
<evidence type="ECO:0000256" key="1">
    <source>
        <dbReference type="ARBA" id="ARBA00023224"/>
    </source>
</evidence>
<protein>
    <recommendedName>
        <fullName evidence="9">Chemotaxis protein</fullName>
    </recommendedName>
</protein>
<dbReference type="GO" id="GO:0004888">
    <property type="term" value="F:transmembrane signaling receptor activity"/>
    <property type="evidence" value="ECO:0007669"/>
    <property type="project" value="InterPro"/>
</dbReference>
<keyword evidence="4" id="KW-1133">Transmembrane helix</keyword>
<dbReference type="GO" id="GO:0016020">
    <property type="term" value="C:membrane"/>
    <property type="evidence" value="ECO:0007669"/>
    <property type="project" value="InterPro"/>
</dbReference>
<dbReference type="EMBL" id="LQQU01000008">
    <property type="protein sequence ID" value="KZE34313.1"/>
    <property type="molecule type" value="Genomic_DNA"/>
</dbReference>
<evidence type="ECO:0000256" key="4">
    <source>
        <dbReference type="SAM" id="Phobius"/>
    </source>
</evidence>
<dbReference type="SMART" id="SM00304">
    <property type="entry name" value="HAMP"/>
    <property type="match status" value="1"/>
</dbReference>
<dbReference type="GO" id="GO:0006935">
    <property type="term" value="P:chemotaxis"/>
    <property type="evidence" value="ECO:0007669"/>
    <property type="project" value="InterPro"/>
</dbReference>
<keyword evidence="4" id="KW-0472">Membrane</keyword>
<organism evidence="7 8">
    <name type="scientific">Crenobacter luteus</name>
    <dbReference type="NCBI Taxonomy" id="1452487"/>
    <lineage>
        <taxon>Bacteria</taxon>
        <taxon>Pseudomonadati</taxon>
        <taxon>Pseudomonadota</taxon>
        <taxon>Betaproteobacteria</taxon>
        <taxon>Neisseriales</taxon>
        <taxon>Neisseriaceae</taxon>
        <taxon>Crenobacter</taxon>
    </lineage>
</organism>
<accession>A0A161SDD4</accession>
<comment type="caution">
    <text evidence="7">The sequence shown here is derived from an EMBL/GenBank/DDBJ whole genome shotgun (WGS) entry which is preliminary data.</text>
</comment>
<dbReference type="Gene3D" id="6.10.340.10">
    <property type="match status" value="1"/>
</dbReference>
<name>A0A161SDD4_9NEIS</name>
<feature type="domain" description="Methyl-accepting transducer" evidence="5">
    <location>
        <begin position="272"/>
        <end position="519"/>
    </location>
</feature>
<evidence type="ECO:0000259" key="6">
    <source>
        <dbReference type="PROSITE" id="PS50885"/>
    </source>
</evidence>
<evidence type="ECO:0000256" key="3">
    <source>
        <dbReference type="PROSITE-ProRule" id="PRU00284"/>
    </source>
</evidence>
<evidence type="ECO:0000313" key="7">
    <source>
        <dbReference type="EMBL" id="KZE34313.1"/>
    </source>
</evidence>
<dbReference type="Pfam" id="PF00015">
    <property type="entry name" value="MCPsignal"/>
    <property type="match status" value="1"/>
</dbReference>
<dbReference type="RefSeq" id="WP_066610197.1">
    <property type="nucleotide sequence ID" value="NZ_LQQU01000008.1"/>
</dbReference>
<keyword evidence="8" id="KW-1185">Reference proteome</keyword>
<dbReference type="PROSITE" id="PS50885">
    <property type="entry name" value="HAMP"/>
    <property type="match status" value="1"/>
</dbReference>
<evidence type="ECO:0000256" key="2">
    <source>
        <dbReference type="ARBA" id="ARBA00029447"/>
    </source>
</evidence>
<comment type="similarity">
    <text evidence="2">Belongs to the methyl-accepting chemotaxis (MCP) protein family.</text>
</comment>
<feature type="transmembrane region" description="Helical" evidence="4">
    <location>
        <begin position="195"/>
        <end position="217"/>
    </location>
</feature>
<dbReference type="Gene3D" id="1.10.287.950">
    <property type="entry name" value="Methyl-accepting chemotaxis protein"/>
    <property type="match status" value="1"/>
</dbReference>
<dbReference type="InterPro" id="IPR003660">
    <property type="entry name" value="HAMP_dom"/>
</dbReference>
<proteinExistence type="inferred from homology"/>
<dbReference type="CDD" id="cd06225">
    <property type="entry name" value="HAMP"/>
    <property type="match status" value="1"/>
</dbReference>
<dbReference type="SMART" id="SM00283">
    <property type="entry name" value="MA"/>
    <property type="match status" value="1"/>
</dbReference>
<dbReference type="PRINTS" id="PR00260">
    <property type="entry name" value="CHEMTRNSDUCR"/>
</dbReference>
<dbReference type="PANTHER" id="PTHR32089:SF112">
    <property type="entry name" value="LYSOZYME-LIKE PROTEIN-RELATED"/>
    <property type="match status" value="1"/>
</dbReference>